<dbReference type="InterPro" id="IPR035986">
    <property type="entry name" value="PKD_dom_sf"/>
</dbReference>
<dbReference type="Pfam" id="PF18911">
    <property type="entry name" value="PKD_4"/>
    <property type="match status" value="2"/>
</dbReference>
<evidence type="ECO:0000256" key="1">
    <source>
        <dbReference type="SAM" id="MobiDB-lite"/>
    </source>
</evidence>
<dbReference type="Gene3D" id="2.60.40.10">
    <property type="entry name" value="Immunoglobulins"/>
    <property type="match status" value="2"/>
</dbReference>
<dbReference type="AlphaFoldDB" id="A0A498H2K5"/>
<dbReference type="Proteomes" id="UP000290932">
    <property type="component" value="Unassembled WGS sequence"/>
</dbReference>
<dbReference type="Gene3D" id="2.120.10.30">
    <property type="entry name" value="TolB, C-terminal domain"/>
    <property type="match status" value="2"/>
</dbReference>
<dbReference type="InterPro" id="IPR002035">
    <property type="entry name" value="VWF_A"/>
</dbReference>
<organism evidence="4 5">
    <name type="scientific">Methanoculleus taiwanensis</name>
    <dbReference type="NCBI Taxonomy" id="1550565"/>
    <lineage>
        <taxon>Archaea</taxon>
        <taxon>Methanobacteriati</taxon>
        <taxon>Methanobacteriota</taxon>
        <taxon>Stenosarchaea group</taxon>
        <taxon>Methanomicrobia</taxon>
        <taxon>Methanomicrobiales</taxon>
        <taxon>Methanomicrobiaceae</taxon>
        <taxon>Methanoculleus</taxon>
    </lineage>
</organism>
<feature type="domain" description="PKD" evidence="2">
    <location>
        <begin position="835"/>
        <end position="918"/>
    </location>
</feature>
<evidence type="ECO:0000313" key="5">
    <source>
        <dbReference type="Proteomes" id="UP000290932"/>
    </source>
</evidence>
<evidence type="ECO:0000313" key="4">
    <source>
        <dbReference type="EMBL" id="RXE56707.1"/>
    </source>
</evidence>
<dbReference type="NCBIfam" id="TIGR04275">
    <property type="entry name" value="beta_prop_Msarc"/>
    <property type="match status" value="6"/>
</dbReference>
<dbReference type="SMART" id="SM00327">
    <property type="entry name" value="VWA"/>
    <property type="match status" value="1"/>
</dbReference>
<feature type="region of interest" description="Disordered" evidence="1">
    <location>
        <begin position="458"/>
        <end position="482"/>
    </location>
</feature>
<proteinExistence type="predicted"/>
<sequence>MRKILLISLVILACIVTLLPSAAAASELPAGGQSSTDVSVSTNTSVTSTTDVSVTTGAGGGAPAPNGTRAVDVALAIDSSASMRNTDPDDLRIDAARLFVDLAANDDLLAIVDFDHAVTVLEPLSLVRNNRTALKMAIDQVDSSGETNIGGGLLASFDQLAERGIPGHGKATVLLTDGVHNTGTDPLAVVPLYVEQGWPVYTVALTDFADEALMREIARQTGGRYYSAPTSSALLDIYNRIKQTIKGQDQITSETGTISVNQTVQNIVNIDTSVQVVEFTCLCPQTTINYYIYYPNGTRVELDPESPTGTESPDITYISSDTYQIYQVNNPVVGTWIEVINATDANVTVDYSSTVAVSATIELAAAIDAFSYAPGEPVTVTAEVRNETAGIENATVTAVFTLPGGENETVLLNGTGNGTYAGTFSNTSTTGAYQVQVRSTVGDIVRQEVLDFAVTEEAPPVTPTPTMAPNATPATPNATPPPTMTLNETPTMTLNETPTMTPTPTPTVPVEQPSGAFLQVTNNSADQVNPDISGDLVVWQDNRSGNSDIFRYNLTDGAVTQITTDPADQANPAVSGVSRLIVWEDNRNGDWDIFWYSPFSGEEFPVTTAPGDQRYPSIAFQYVCWQDNRNGTWTAYVADLIPGQETGSPAGMPGSVQENPAIAFGGVDGPTVWQDDRNGSFDIYWSNAGTNEMPVCIDAGDQQFPAIDGLSVVWQDTRNGSSDIYLGDLETGNRTQITDDPADQVYPDISGDFIVWQDNRNGNWDIFLYNRVDGTLVQVTDDPADQIYPSIAGNYIVWQDNRSGNWDIFLYAIDGVLPASPAETGGMPEPGLPPLAANLTANVTNGTAPLTVLFNATTSGDPTAWSWEFGDGATATGEGSVQYTYQSPGTYTARLTVTNETGGNATDTVIVTVTQEPAENVTDNQTPEAALRADPETGAVPLTVTFQDQSTGSIDEWLWFFGDGNASASPNATHTYVEAGNYTVTLTVSGPAGSDTANGTIAVLPAIPAPEEAAGNLARA</sequence>
<dbReference type="EMBL" id="LHQS01000001">
    <property type="protein sequence ID" value="RXE56707.1"/>
    <property type="molecule type" value="Genomic_DNA"/>
</dbReference>
<dbReference type="InterPro" id="IPR011042">
    <property type="entry name" value="6-blade_b-propeller_TolB-like"/>
</dbReference>
<dbReference type="InterPro" id="IPR000601">
    <property type="entry name" value="PKD_dom"/>
</dbReference>
<dbReference type="SUPFAM" id="SSF53300">
    <property type="entry name" value="vWA-like"/>
    <property type="match status" value="1"/>
</dbReference>
<dbReference type="CDD" id="cd00198">
    <property type="entry name" value="vWFA"/>
    <property type="match status" value="1"/>
</dbReference>
<dbReference type="OrthoDB" id="103676at2157"/>
<comment type="caution">
    <text evidence="4">The sequence shown here is derived from an EMBL/GenBank/DDBJ whole genome shotgun (WGS) entry which is preliminary data.</text>
</comment>
<dbReference type="InterPro" id="IPR013783">
    <property type="entry name" value="Ig-like_fold"/>
</dbReference>
<dbReference type="PROSITE" id="PS50234">
    <property type="entry name" value="VWFA"/>
    <property type="match status" value="1"/>
</dbReference>
<dbReference type="InterPro" id="IPR022409">
    <property type="entry name" value="PKD/Chitinase_dom"/>
</dbReference>
<dbReference type="RefSeq" id="WP_128692426.1">
    <property type="nucleotide sequence ID" value="NZ_LHQS01000001.1"/>
</dbReference>
<dbReference type="CDD" id="cd00146">
    <property type="entry name" value="PKD"/>
    <property type="match status" value="2"/>
</dbReference>
<feature type="domain" description="VWFA" evidence="3">
    <location>
        <begin position="72"/>
        <end position="241"/>
    </location>
</feature>
<dbReference type="PROSITE" id="PS50093">
    <property type="entry name" value="PKD"/>
    <property type="match status" value="2"/>
</dbReference>
<gene>
    <name evidence="4" type="ORF">ABH15_00555</name>
</gene>
<dbReference type="Pfam" id="PF00092">
    <property type="entry name" value="VWA"/>
    <property type="match status" value="1"/>
</dbReference>
<dbReference type="InterPro" id="IPR027618">
    <property type="entry name" value="Beta_prop_Msarc"/>
</dbReference>
<feature type="compositionally biased region" description="Low complexity" evidence="1">
    <location>
        <begin position="458"/>
        <end position="477"/>
    </location>
</feature>
<dbReference type="PANTHER" id="PTHR36842:SF1">
    <property type="entry name" value="PROTEIN TOLB"/>
    <property type="match status" value="1"/>
</dbReference>
<dbReference type="FunFam" id="2.60.40.10:FF:000270">
    <property type="entry name" value="Cell surface protein"/>
    <property type="match status" value="1"/>
</dbReference>
<evidence type="ECO:0000259" key="2">
    <source>
        <dbReference type="PROSITE" id="PS50093"/>
    </source>
</evidence>
<dbReference type="InterPro" id="IPR036465">
    <property type="entry name" value="vWFA_dom_sf"/>
</dbReference>
<evidence type="ECO:0000259" key="3">
    <source>
        <dbReference type="PROSITE" id="PS50234"/>
    </source>
</evidence>
<dbReference type="SMART" id="SM00089">
    <property type="entry name" value="PKD"/>
    <property type="match status" value="2"/>
</dbReference>
<keyword evidence="5" id="KW-1185">Reference proteome</keyword>
<reference evidence="4 5" key="1">
    <citation type="journal article" date="2015" name="Int. J. Syst. Evol. Microbiol.">
        <title>Methanoculleus taiwanensis sp. nov., a methanogen isolated from deep marine sediment at the deformation front area near Taiwan.</title>
        <authorList>
            <person name="Weng C.Y."/>
            <person name="Chen S.C."/>
            <person name="Lai M.C."/>
            <person name="Wu S.Y."/>
            <person name="Lin S."/>
            <person name="Yang T.F."/>
            <person name="Chen P.C."/>
        </authorList>
    </citation>
    <scope>NUCLEOTIDE SEQUENCE [LARGE SCALE GENOMIC DNA]</scope>
    <source>
        <strain evidence="4 5">CYW4</strain>
    </source>
</reference>
<protein>
    <recommendedName>
        <fullName evidence="6">VWFA domain-containing protein</fullName>
    </recommendedName>
</protein>
<evidence type="ECO:0008006" key="6">
    <source>
        <dbReference type="Google" id="ProtNLM"/>
    </source>
</evidence>
<dbReference type="PANTHER" id="PTHR36842">
    <property type="entry name" value="PROTEIN TOLB HOMOLOG"/>
    <property type="match status" value="1"/>
</dbReference>
<feature type="domain" description="PKD" evidence="2">
    <location>
        <begin position="927"/>
        <end position="1003"/>
    </location>
</feature>
<dbReference type="SUPFAM" id="SSF49299">
    <property type="entry name" value="PKD domain"/>
    <property type="match status" value="2"/>
</dbReference>
<dbReference type="SUPFAM" id="SSF69304">
    <property type="entry name" value="Tricorn protease N-terminal domain"/>
    <property type="match status" value="2"/>
</dbReference>
<accession>A0A498H2K5</accession>
<dbReference type="Gene3D" id="3.40.50.410">
    <property type="entry name" value="von Willebrand factor, type A domain"/>
    <property type="match status" value="1"/>
</dbReference>
<name>A0A498H2K5_9EURY</name>